<dbReference type="EMBL" id="JAADZU010000071">
    <property type="protein sequence ID" value="NDK91523.1"/>
    <property type="molecule type" value="Genomic_DNA"/>
</dbReference>
<evidence type="ECO:0000313" key="1">
    <source>
        <dbReference type="EMBL" id="NDK91523.1"/>
    </source>
</evidence>
<accession>A0A7K3LTE2</accession>
<dbReference type="AlphaFoldDB" id="A0A7K3LTE2"/>
<gene>
    <name evidence="1" type="ORF">GYA93_18350</name>
</gene>
<dbReference type="Proteomes" id="UP000466307">
    <property type="component" value="Unassembled WGS sequence"/>
</dbReference>
<keyword evidence="2" id="KW-1185">Reference proteome</keyword>
<proteinExistence type="predicted"/>
<comment type="caution">
    <text evidence="1">The sequence shown here is derived from an EMBL/GenBank/DDBJ whole genome shotgun (WGS) entry which is preliminary data.</text>
</comment>
<dbReference type="RefSeq" id="WP_059039104.1">
    <property type="nucleotide sequence ID" value="NZ_JAADZU010000071.1"/>
</dbReference>
<protein>
    <submittedName>
        <fullName evidence="1">Uncharacterized protein</fullName>
    </submittedName>
</protein>
<name>A0A7K3LTE2_9ACTN</name>
<reference evidence="1 2" key="1">
    <citation type="submission" date="2020-01" db="EMBL/GenBank/DDBJ databases">
        <title>Investigation of new actinobacteria for the biodesulphurisation of diesel fuel.</title>
        <authorList>
            <person name="Athi Narayanan S.M."/>
        </authorList>
    </citation>
    <scope>NUCLEOTIDE SEQUENCE [LARGE SCALE GENOMIC DNA]</scope>
    <source>
        <strain evidence="1 2">213E</strain>
    </source>
</reference>
<sequence>MTFAVGQRVRTIDLLSSFRDAEGRRCALAGKVTALDDDGDVQVTVSAPRGWAGKTMTFSPDLIEHVDCFTGGSRGLIPAPGKAHAMAGGRVVDR</sequence>
<organism evidence="1 2">
    <name type="scientific">Gordonia desulfuricans</name>
    <dbReference type="NCBI Taxonomy" id="89051"/>
    <lineage>
        <taxon>Bacteria</taxon>
        <taxon>Bacillati</taxon>
        <taxon>Actinomycetota</taxon>
        <taxon>Actinomycetes</taxon>
        <taxon>Mycobacteriales</taxon>
        <taxon>Gordoniaceae</taxon>
        <taxon>Gordonia</taxon>
    </lineage>
</organism>
<evidence type="ECO:0000313" key="2">
    <source>
        <dbReference type="Proteomes" id="UP000466307"/>
    </source>
</evidence>